<dbReference type="EMBL" id="MFIF01000010">
    <property type="protein sequence ID" value="OGF86868.1"/>
    <property type="molecule type" value="Genomic_DNA"/>
</dbReference>
<comment type="subcellular location">
    <subcellularLocation>
        <location evidence="6">Cytoplasm</location>
    </subcellularLocation>
</comment>
<dbReference type="PANTHER" id="PTHR11265">
    <property type="entry name" value="S-ADENOSYL-METHYLTRANSFERASE MRAW"/>
    <property type="match status" value="1"/>
</dbReference>
<dbReference type="InterPro" id="IPR029063">
    <property type="entry name" value="SAM-dependent_MTases_sf"/>
</dbReference>
<feature type="binding site" evidence="6">
    <location>
        <position position="96"/>
    </location>
    <ligand>
        <name>S-adenosyl-L-methionine</name>
        <dbReference type="ChEBI" id="CHEBI:59789"/>
    </ligand>
</feature>
<dbReference type="Pfam" id="PF01795">
    <property type="entry name" value="Methyltransf_5"/>
    <property type="match status" value="1"/>
</dbReference>
<dbReference type="GO" id="GO:0071424">
    <property type="term" value="F:rRNA (cytosine-N4-)-methyltransferase activity"/>
    <property type="evidence" value="ECO:0007669"/>
    <property type="project" value="UniProtKB-UniRule"/>
</dbReference>
<sequence length="287" mass="31895">MEKIHDPALTEELKVLLNLKECDNAIDATMDGGGHAQMMLGLIGEKGTLLGIDQDEAMIQRMSRIKNLLPALGNFRNIDLLARQKDFGKARAILFDLGMSRWHLEQSGRGFSFGKPKEPLLMNLGTDTQSAAEIVNQSSERELTRIFREFGEEPRAALVAKKVVLARKNGKILSVGDFLGALGIEDIRGKERLLARIFQALRIAVNDELDALLEGLRKGFEILLLGGRIAVISYHSLEDRIVKNFFKKLSAEGRAKILTKKPIVAGDEEIKRNPSARSAKLRVLEKT</sequence>
<dbReference type="Gene3D" id="3.40.50.150">
    <property type="entry name" value="Vaccinia Virus protein VP39"/>
    <property type="match status" value="1"/>
</dbReference>
<evidence type="ECO:0000256" key="1">
    <source>
        <dbReference type="ARBA" id="ARBA00010396"/>
    </source>
</evidence>
<dbReference type="InterPro" id="IPR023397">
    <property type="entry name" value="SAM-dep_MeTrfase_MraW_recog"/>
</dbReference>
<evidence type="ECO:0000313" key="8">
    <source>
        <dbReference type="Proteomes" id="UP000177346"/>
    </source>
</evidence>
<evidence type="ECO:0000256" key="5">
    <source>
        <dbReference type="ARBA" id="ARBA00022691"/>
    </source>
</evidence>
<dbReference type="SUPFAM" id="SSF53335">
    <property type="entry name" value="S-adenosyl-L-methionine-dependent methyltransferases"/>
    <property type="match status" value="1"/>
</dbReference>
<comment type="catalytic activity">
    <reaction evidence="6">
        <text>cytidine(1402) in 16S rRNA + S-adenosyl-L-methionine = N(4)-methylcytidine(1402) in 16S rRNA + S-adenosyl-L-homocysteine + H(+)</text>
        <dbReference type="Rhea" id="RHEA:42928"/>
        <dbReference type="Rhea" id="RHEA-COMP:10286"/>
        <dbReference type="Rhea" id="RHEA-COMP:10287"/>
        <dbReference type="ChEBI" id="CHEBI:15378"/>
        <dbReference type="ChEBI" id="CHEBI:57856"/>
        <dbReference type="ChEBI" id="CHEBI:59789"/>
        <dbReference type="ChEBI" id="CHEBI:74506"/>
        <dbReference type="ChEBI" id="CHEBI:82748"/>
        <dbReference type="EC" id="2.1.1.199"/>
    </reaction>
</comment>
<feature type="binding site" evidence="6">
    <location>
        <position position="103"/>
    </location>
    <ligand>
        <name>S-adenosyl-L-methionine</name>
        <dbReference type="ChEBI" id="CHEBI:59789"/>
    </ligand>
</feature>
<dbReference type="EC" id="2.1.1.199" evidence="6"/>
<dbReference type="NCBIfam" id="TIGR00006">
    <property type="entry name" value="16S rRNA (cytosine(1402)-N(4))-methyltransferase RsmH"/>
    <property type="match status" value="1"/>
</dbReference>
<accession>A0A1F5XG16</accession>
<comment type="similarity">
    <text evidence="1 6">Belongs to the methyltransferase superfamily. RsmH family.</text>
</comment>
<dbReference type="PANTHER" id="PTHR11265:SF0">
    <property type="entry name" value="12S RRNA N4-METHYLCYTIDINE METHYLTRANSFERASE"/>
    <property type="match status" value="1"/>
</dbReference>
<keyword evidence="5 6" id="KW-0949">S-adenosyl-L-methionine</keyword>
<dbReference type="HAMAP" id="MF_01007">
    <property type="entry name" value="16SrRNA_methyltr_H"/>
    <property type="match status" value="1"/>
</dbReference>
<name>A0A1F5XG16_9BACT</name>
<keyword evidence="6" id="KW-0963">Cytoplasm</keyword>
<keyword evidence="3 6" id="KW-0489">Methyltransferase</keyword>
<organism evidence="7 8">
    <name type="scientific">Candidatus Giovannonibacteria bacterium RIFCSPLOWO2_01_FULL_46_32</name>
    <dbReference type="NCBI Taxonomy" id="1798353"/>
    <lineage>
        <taxon>Bacteria</taxon>
        <taxon>Candidatus Giovannoniibacteriota</taxon>
    </lineage>
</organism>
<dbReference type="Proteomes" id="UP000177346">
    <property type="component" value="Unassembled WGS sequence"/>
</dbReference>
<dbReference type="GO" id="GO:0070475">
    <property type="term" value="P:rRNA base methylation"/>
    <property type="evidence" value="ECO:0007669"/>
    <property type="project" value="UniProtKB-UniRule"/>
</dbReference>
<evidence type="ECO:0000256" key="3">
    <source>
        <dbReference type="ARBA" id="ARBA00022603"/>
    </source>
</evidence>
<evidence type="ECO:0000256" key="2">
    <source>
        <dbReference type="ARBA" id="ARBA00022552"/>
    </source>
</evidence>
<dbReference type="AlphaFoldDB" id="A0A1F5XG16"/>
<feature type="binding site" evidence="6">
    <location>
        <position position="53"/>
    </location>
    <ligand>
        <name>S-adenosyl-L-methionine</name>
        <dbReference type="ChEBI" id="CHEBI:59789"/>
    </ligand>
</feature>
<keyword evidence="4 6" id="KW-0808">Transferase</keyword>
<protein>
    <recommendedName>
        <fullName evidence="6">Ribosomal RNA small subunit methyltransferase H</fullName>
        <ecNumber evidence="6">2.1.1.199</ecNumber>
    </recommendedName>
    <alternativeName>
        <fullName evidence="6">16S rRNA m(4)C1402 methyltransferase</fullName>
    </alternativeName>
    <alternativeName>
        <fullName evidence="6">rRNA (cytosine-N(4)-)-methyltransferase RsmH</fullName>
    </alternativeName>
</protein>
<proteinExistence type="inferred from homology"/>
<gene>
    <name evidence="6" type="primary">rsmH</name>
    <name evidence="7" type="ORF">A3B19_02250</name>
</gene>
<evidence type="ECO:0000256" key="4">
    <source>
        <dbReference type="ARBA" id="ARBA00022679"/>
    </source>
</evidence>
<comment type="caution">
    <text evidence="7">The sequence shown here is derived from an EMBL/GenBank/DDBJ whole genome shotgun (WGS) entry which is preliminary data.</text>
</comment>
<comment type="function">
    <text evidence="6">Specifically methylates the N4 position of cytidine in position 1402 (C1402) of 16S rRNA.</text>
</comment>
<reference evidence="7 8" key="1">
    <citation type="journal article" date="2016" name="Nat. Commun.">
        <title>Thousands of microbial genomes shed light on interconnected biogeochemical processes in an aquifer system.</title>
        <authorList>
            <person name="Anantharaman K."/>
            <person name="Brown C.T."/>
            <person name="Hug L.A."/>
            <person name="Sharon I."/>
            <person name="Castelle C.J."/>
            <person name="Probst A.J."/>
            <person name="Thomas B.C."/>
            <person name="Singh A."/>
            <person name="Wilkins M.J."/>
            <person name="Karaoz U."/>
            <person name="Brodie E.L."/>
            <person name="Williams K.H."/>
            <person name="Hubbard S.S."/>
            <person name="Banfield J.F."/>
        </authorList>
    </citation>
    <scope>NUCLEOTIDE SEQUENCE [LARGE SCALE GENOMIC DNA]</scope>
</reference>
<feature type="binding site" evidence="6">
    <location>
        <begin position="33"/>
        <end position="35"/>
    </location>
    <ligand>
        <name>S-adenosyl-L-methionine</name>
        <dbReference type="ChEBI" id="CHEBI:59789"/>
    </ligand>
</feature>
<keyword evidence="2 6" id="KW-0698">rRNA processing</keyword>
<evidence type="ECO:0000256" key="6">
    <source>
        <dbReference type="HAMAP-Rule" id="MF_01007"/>
    </source>
</evidence>
<dbReference type="SUPFAM" id="SSF81799">
    <property type="entry name" value="Putative methyltransferase TM0872, insert domain"/>
    <property type="match status" value="1"/>
</dbReference>
<evidence type="ECO:0000313" key="7">
    <source>
        <dbReference type="EMBL" id="OGF86868.1"/>
    </source>
</evidence>
<dbReference type="PIRSF" id="PIRSF004486">
    <property type="entry name" value="MraW"/>
    <property type="match status" value="1"/>
</dbReference>
<feature type="binding site" evidence="6">
    <location>
        <position position="75"/>
    </location>
    <ligand>
        <name>S-adenosyl-L-methionine</name>
        <dbReference type="ChEBI" id="CHEBI:59789"/>
    </ligand>
</feature>
<dbReference type="GO" id="GO:0005737">
    <property type="term" value="C:cytoplasm"/>
    <property type="evidence" value="ECO:0007669"/>
    <property type="project" value="UniProtKB-SubCell"/>
</dbReference>
<dbReference type="InterPro" id="IPR002903">
    <property type="entry name" value="RsmH"/>
</dbReference>
<dbReference type="Gene3D" id="1.10.150.170">
    <property type="entry name" value="Putative methyltransferase TM0872, insert domain"/>
    <property type="match status" value="1"/>
</dbReference>